<accession>A0A091CPW2</accession>
<evidence type="ECO:0000313" key="1">
    <source>
        <dbReference type="EMBL" id="KFO19260.1"/>
    </source>
</evidence>
<name>A0A091CPW2_FUKDA</name>
<dbReference type="AlphaFoldDB" id="A0A091CPW2"/>
<reference evidence="1 2" key="1">
    <citation type="submission" date="2013-11" db="EMBL/GenBank/DDBJ databases">
        <title>The Damaraland mole rat (Fukomys damarensis) genome and evolution of African mole rats.</title>
        <authorList>
            <person name="Gladyshev V.N."/>
            <person name="Fang X."/>
        </authorList>
    </citation>
    <scope>NUCLEOTIDE SEQUENCE [LARGE SCALE GENOMIC DNA]</scope>
    <source>
        <tissue evidence="1">Liver</tissue>
    </source>
</reference>
<sequence length="79" mass="9054">MHNKSKEQVYVSFPSTFISASVDIQGHKMLQYLLSEKTILLSEKWLLHVQKEYKRLQQEDTVINSQVGLQKAKSDSASS</sequence>
<gene>
    <name evidence="1" type="ORF">H920_19363</name>
</gene>
<dbReference type="EMBL" id="KN125130">
    <property type="protein sequence ID" value="KFO19260.1"/>
    <property type="molecule type" value="Genomic_DNA"/>
</dbReference>
<dbReference type="Proteomes" id="UP000028990">
    <property type="component" value="Unassembled WGS sequence"/>
</dbReference>
<evidence type="ECO:0000313" key="2">
    <source>
        <dbReference type="Proteomes" id="UP000028990"/>
    </source>
</evidence>
<organism evidence="1 2">
    <name type="scientific">Fukomys damarensis</name>
    <name type="common">Damaraland mole rat</name>
    <name type="synonym">Cryptomys damarensis</name>
    <dbReference type="NCBI Taxonomy" id="885580"/>
    <lineage>
        <taxon>Eukaryota</taxon>
        <taxon>Metazoa</taxon>
        <taxon>Chordata</taxon>
        <taxon>Craniata</taxon>
        <taxon>Vertebrata</taxon>
        <taxon>Euteleostomi</taxon>
        <taxon>Mammalia</taxon>
        <taxon>Eutheria</taxon>
        <taxon>Euarchontoglires</taxon>
        <taxon>Glires</taxon>
        <taxon>Rodentia</taxon>
        <taxon>Hystricomorpha</taxon>
        <taxon>Bathyergidae</taxon>
        <taxon>Fukomys</taxon>
    </lineage>
</organism>
<keyword evidence="2" id="KW-1185">Reference proteome</keyword>
<proteinExistence type="predicted"/>
<protein>
    <submittedName>
        <fullName evidence="1">Uncharacterized protein</fullName>
    </submittedName>
</protein>